<evidence type="ECO:0000313" key="2">
    <source>
        <dbReference type="EMBL" id="CAG9607746.1"/>
    </source>
</evidence>
<comment type="caution">
    <text evidence="2">The sequence shown here is derived from an EMBL/GenBank/DDBJ whole genome shotgun (WGS) entry which is preliminary data.</text>
</comment>
<gene>
    <name evidence="2" type="ORF">NEOCIP111885_01438</name>
</gene>
<feature type="signal peptide" evidence="1">
    <location>
        <begin position="1"/>
        <end position="23"/>
    </location>
</feature>
<organism evidence="2 3">
    <name type="scientific">Pseudoneobacillus rhizosphaerae</name>
    <dbReference type="NCBI Taxonomy" id="2880968"/>
    <lineage>
        <taxon>Bacteria</taxon>
        <taxon>Bacillati</taxon>
        <taxon>Bacillota</taxon>
        <taxon>Bacilli</taxon>
        <taxon>Bacillales</taxon>
        <taxon>Bacillaceae</taxon>
        <taxon>Pseudoneobacillus</taxon>
    </lineage>
</organism>
<protein>
    <recommendedName>
        <fullName evidence="4">Lipoprotein</fullName>
    </recommendedName>
</protein>
<keyword evidence="3" id="KW-1185">Reference proteome</keyword>
<evidence type="ECO:0008006" key="4">
    <source>
        <dbReference type="Google" id="ProtNLM"/>
    </source>
</evidence>
<name>A0A9C7G809_9BACI</name>
<proteinExistence type="predicted"/>
<evidence type="ECO:0000256" key="1">
    <source>
        <dbReference type="SAM" id="SignalP"/>
    </source>
</evidence>
<dbReference type="EMBL" id="CAKJTG010000007">
    <property type="protein sequence ID" value="CAG9607746.1"/>
    <property type="molecule type" value="Genomic_DNA"/>
</dbReference>
<reference evidence="2" key="1">
    <citation type="submission" date="2021-10" db="EMBL/GenBank/DDBJ databases">
        <authorList>
            <person name="Criscuolo A."/>
        </authorList>
    </citation>
    <scope>NUCLEOTIDE SEQUENCE</scope>
    <source>
        <strain evidence="2">CIP111885</strain>
    </source>
</reference>
<feature type="chain" id="PRO_5039104578" description="Lipoprotein" evidence="1">
    <location>
        <begin position="24"/>
        <end position="130"/>
    </location>
</feature>
<dbReference type="PROSITE" id="PS51257">
    <property type="entry name" value="PROKAR_LIPOPROTEIN"/>
    <property type="match status" value="1"/>
</dbReference>
<sequence>MNMRNRLLFILLILLLAACGAKTKEPIIGVQTLKNDEGSRSVVRMHYFDSKEEALDFYYKKGIIDFVMMVHPDKEEKSLFKEIDAKDENGTKSVEFIQENGNHAEDLAFIFLYEELGLGIECAFNGKECK</sequence>
<dbReference type="Proteomes" id="UP000789845">
    <property type="component" value="Unassembled WGS sequence"/>
</dbReference>
<dbReference type="AlphaFoldDB" id="A0A9C7G809"/>
<evidence type="ECO:0000313" key="3">
    <source>
        <dbReference type="Proteomes" id="UP000789845"/>
    </source>
</evidence>
<accession>A0A9C7G809</accession>
<keyword evidence="1" id="KW-0732">Signal</keyword>